<dbReference type="InterPro" id="IPR012851">
    <property type="entry name" value="Spore_coat_CotF-like"/>
</dbReference>
<name>A0AAW4WEX1_9FIRM</name>
<reference evidence="1" key="2">
    <citation type="submission" date="2021-10" db="EMBL/GenBank/DDBJ databases">
        <title>Anaerobic single-cell dispensing facilitates the cultivation of human gut bacteria.</title>
        <authorList>
            <person name="Afrizal A."/>
        </authorList>
    </citation>
    <scope>NUCLEOTIDE SEQUENCE</scope>
    <source>
        <strain evidence="1">CLA-AA-H204</strain>
    </source>
</reference>
<dbReference type="Proteomes" id="UP001209666">
    <property type="component" value="Unassembled WGS sequence"/>
</dbReference>
<gene>
    <name evidence="1" type="ORF">LKD47_09290</name>
    <name evidence="2" type="ORF">OCV43_13440</name>
</gene>
<organism evidence="1 3">
    <name type="scientific">Roseburia amylophila</name>
    <dbReference type="NCBI Taxonomy" id="2981794"/>
    <lineage>
        <taxon>Bacteria</taxon>
        <taxon>Bacillati</taxon>
        <taxon>Bacillota</taxon>
        <taxon>Clostridia</taxon>
        <taxon>Lachnospirales</taxon>
        <taxon>Lachnospiraceae</taxon>
        <taxon>Roseburia</taxon>
    </lineage>
</organism>
<proteinExistence type="predicted"/>
<dbReference type="Gene3D" id="1.20.120.660">
    <property type="entry name" value="IL-4 antagonist (De novo design) like domain"/>
    <property type="match status" value="2"/>
</dbReference>
<dbReference type="EMBL" id="JAOQKI010000030">
    <property type="protein sequence ID" value="MCU6718253.1"/>
    <property type="molecule type" value="Genomic_DNA"/>
</dbReference>
<reference evidence="2" key="3">
    <citation type="submission" date="2022-09" db="EMBL/GenBank/DDBJ databases">
        <authorList>
            <person name="Hitch T.C.A."/>
        </authorList>
    </citation>
    <scope>NUCLEOTIDE SEQUENCE</scope>
    <source>
        <strain evidence="2">Sanger_19</strain>
    </source>
</reference>
<dbReference type="EMBL" id="JAJEQW010000009">
    <property type="protein sequence ID" value="MCC2242488.1"/>
    <property type="molecule type" value="Genomic_DNA"/>
</dbReference>
<dbReference type="Pfam" id="PF07875">
    <property type="entry name" value="Coat_F"/>
    <property type="match status" value="1"/>
</dbReference>
<dbReference type="AlphaFoldDB" id="A0AAW4WEX1"/>
<dbReference type="SUPFAM" id="SSF47240">
    <property type="entry name" value="Ferritin-like"/>
    <property type="match status" value="1"/>
</dbReference>
<dbReference type="RefSeq" id="WP_022243944.1">
    <property type="nucleotide sequence ID" value="NZ_JAJEQW010000009.1"/>
</dbReference>
<dbReference type="CDD" id="cd00657">
    <property type="entry name" value="Ferritin_like"/>
    <property type="match status" value="1"/>
</dbReference>
<evidence type="ECO:0000313" key="2">
    <source>
        <dbReference type="EMBL" id="MCU6718253.1"/>
    </source>
</evidence>
<accession>A0AAW4WEX1</accession>
<keyword evidence="4" id="KW-1185">Reference proteome</keyword>
<evidence type="ECO:0000313" key="1">
    <source>
        <dbReference type="EMBL" id="MCC2242488.1"/>
    </source>
</evidence>
<evidence type="ECO:0000313" key="3">
    <source>
        <dbReference type="Proteomes" id="UP001198893"/>
    </source>
</evidence>
<protein>
    <submittedName>
        <fullName evidence="1">Ferritin-like domain-containing protein</fullName>
    </submittedName>
</protein>
<comment type="caution">
    <text evidence="1">The sequence shown here is derived from an EMBL/GenBank/DDBJ whole genome shotgun (WGS) entry which is preliminary data.</text>
</comment>
<evidence type="ECO:0000313" key="4">
    <source>
        <dbReference type="Proteomes" id="UP001209666"/>
    </source>
</evidence>
<sequence length="150" mass="17146">MILTEQETMLLNDLKQQEELCRDKYAFYSSEAKDPELKQLFEVIQKEEAEHYDTISSLLSGDTPDVGIAAPKNYQPKAAYHASSENADKKHDALLCSDSISSEKYVSSAYNNDLFSFASPKVRQILNHIQTEEQQHAEMIYRYKTANQMA</sequence>
<dbReference type="Proteomes" id="UP001198893">
    <property type="component" value="Unassembled WGS sequence"/>
</dbReference>
<reference evidence="2 4" key="1">
    <citation type="journal article" date="2021" name="ISME Commun">
        <title>Automated analysis of genomic sequences facilitates high-throughput and comprehensive description of bacteria.</title>
        <authorList>
            <person name="Hitch T.C.A."/>
        </authorList>
    </citation>
    <scope>NUCLEOTIDE SEQUENCE [LARGE SCALE GENOMIC DNA]</scope>
    <source>
        <strain evidence="2 4">Sanger_19</strain>
    </source>
</reference>
<dbReference type="InterPro" id="IPR009078">
    <property type="entry name" value="Ferritin-like_SF"/>
</dbReference>